<reference evidence="9 10" key="1">
    <citation type="submission" date="2019-02" db="EMBL/GenBank/DDBJ databases">
        <title>Genome sequencing of the rare red list fungi Hericium alpestre (H. flagellum).</title>
        <authorList>
            <person name="Buettner E."/>
            <person name="Kellner H."/>
        </authorList>
    </citation>
    <scope>NUCLEOTIDE SEQUENCE [LARGE SCALE GENOMIC DNA]</scope>
    <source>
        <strain evidence="9 10">DSM 108284</strain>
    </source>
</reference>
<dbReference type="GO" id="GO:0046513">
    <property type="term" value="P:ceramide biosynthetic process"/>
    <property type="evidence" value="ECO:0007669"/>
    <property type="project" value="TreeGrafter"/>
</dbReference>
<evidence type="ECO:0000313" key="9">
    <source>
        <dbReference type="EMBL" id="TFY81489.1"/>
    </source>
</evidence>
<feature type="transmembrane region" description="Helical" evidence="8">
    <location>
        <begin position="36"/>
        <end position="54"/>
    </location>
</feature>
<sequence length="72" mass="8112">MDGVPYHGMWGPVTATLDWCEVNYQFSHYIAELANSFSNVITVGLALYGTLSILKKSLPMRYVVGFTVRRLL</sequence>
<feature type="binding site" evidence="7">
    <location>
        <position position="23"/>
    </location>
    <ligand>
        <name>Ca(2+)</name>
        <dbReference type="ChEBI" id="CHEBI:29108"/>
    </ligand>
</feature>
<dbReference type="GO" id="GO:0016811">
    <property type="term" value="F:hydrolase activity, acting on carbon-nitrogen (but not peptide) bonds, in linear amides"/>
    <property type="evidence" value="ECO:0007669"/>
    <property type="project" value="InterPro"/>
</dbReference>
<proteinExistence type="inferred from homology"/>
<feature type="binding site" evidence="7">
    <location>
        <position position="32"/>
    </location>
    <ligand>
        <name>Ca(2+)</name>
        <dbReference type="ChEBI" id="CHEBI:29108"/>
    </ligand>
</feature>
<evidence type="ECO:0000256" key="3">
    <source>
        <dbReference type="ARBA" id="ARBA00022692"/>
    </source>
</evidence>
<evidence type="ECO:0000256" key="8">
    <source>
        <dbReference type="SAM" id="Phobius"/>
    </source>
</evidence>
<dbReference type="PANTHER" id="PTHR46187:SF3">
    <property type="entry name" value="ALKALINE CERAMIDASE 3"/>
    <property type="match status" value="1"/>
</dbReference>
<dbReference type="GO" id="GO:0046872">
    <property type="term" value="F:metal ion binding"/>
    <property type="evidence" value="ECO:0007669"/>
    <property type="project" value="UniProtKB-KW"/>
</dbReference>
<evidence type="ECO:0000256" key="7">
    <source>
        <dbReference type="PIRSR" id="PIRSR608901-1"/>
    </source>
</evidence>
<evidence type="ECO:0000256" key="4">
    <source>
        <dbReference type="ARBA" id="ARBA00022801"/>
    </source>
</evidence>
<gene>
    <name evidence="9" type="ORF">EWM64_g2522</name>
</gene>
<comment type="similarity">
    <text evidence="2">Belongs to the alkaline ceramidase family.</text>
</comment>
<dbReference type="GO" id="GO:0005789">
    <property type="term" value="C:endoplasmic reticulum membrane"/>
    <property type="evidence" value="ECO:0007669"/>
    <property type="project" value="TreeGrafter"/>
</dbReference>
<keyword evidence="4" id="KW-0378">Hydrolase</keyword>
<protein>
    <recommendedName>
        <fullName evidence="11">Alkaline ceramidase</fullName>
    </recommendedName>
</protein>
<dbReference type="GO" id="GO:0046514">
    <property type="term" value="P:ceramide catabolic process"/>
    <property type="evidence" value="ECO:0007669"/>
    <property type="project" value="TreeGrafter"/>
</dbReference>
<organism evidence="9 10">
    <name type="scientific">Hericium alpestre</name>
    <dbReference type="NCBI Taxonomy" id="135208"/>
    <lineage>
        <taxon>Eukaryota</taxon>
        <taxon>Fungi</taxon>
        <taxon>Dikarya</taxon>
        <taxon>Basidiomycota</taxon>
        <taxon>Agaricomycotina</taxon>
        <taxon>Agaricomycetes</taxon>
        <taxon>Russulales</taxon>
        <taxon>Hericiaceae</taxon>
        <taxon>Hericium</taxon>
    </lineage>
</organism>
<feature type="binding site" evidence="7">
    <location>
        <position position="21"/>
    </location>
    <ligand>
        <name>Ca(2+)</name>
        <dbReference type="ChEBI" id="CHEBI:29108"/>
    </ligand>
</feature>
<evidence type="ECO:0000256" key="2">
    <source>
        <dbReference type="ARBA" id="ARBA00009780"/>
    </source>
</evidence>
<comment type="subcellular location">
    <subcellularLocation>
        <location evidence="1">Membrane</location>
        <topology evidence="1">Multi-pass membrane protein</topology>
    </subcellularLocation>
</comment>
<dbReference type="InterPro" id="IPR008901">
    <property type="entry name" value="ACER"/>
</dbReference>
<dbReference type="EMBL" id="SFCI01000206">
    <property type="protein sequence ID" value="TFY81489.1"/>
    <property type="molecule type" value="Genomic_DNA"/>
</dbReference>
<feature type="binding site" evidence="7">
    <location>
        <position position="18"/>
    </location>
    <ligand>
        <name>Ca(2+)</name>
        <dbReference type="ChEBI" id="CHEBI:29108"/>
    </ligand>
</feature>
<dbReference type="AlphaFoldDB" id="A0A4Z0A6G3"/>
<name>A0A4Z0A6G3_9AGAM</name>
<evidence type="ECO:0000256" key="1">
    <source>
        <dbReference type="ARBA" id="ARBA00004141"/>
    </source>
</evidence>
<dbReference type="Pfam" id="PF05875">
    <property type="entry name" value="Ceramidase"/>
    <property type="match status" value="1"/>
</dbReference>
<dbReference type="PANTHER" id="PTHR46187">
    <property type="entry name" value="ALKALINE CERAMIDASE 3"/>
    <property type="match status" value="1"/>
</dbReference>
<evidence type="ECO:0000313" key="10">
    <source>
        <dbReference type="Proteomes" id="UP000298061"/>
    </source>
</evidence>
<dbReference type="OrthoDB" id="187171at2759"/>
<evidence type="ECO:0008006" key="11">
    <source>
        <dbReference type="Google" id="ProtNLM"/>
    </source>
</evidence>
<evidence type="ECO:0000256" key="6">
    <source>
        <dbReference type="ARBA" id="ARBA00023136"/>
    </source>
</evidence>
<evidence type="ECO:0000256" key="5">
    <source>
        <dbReference type="ARBA" id="ARBA00022989"/>
    </source>
</evidence>
<feature type="binding site" evidence="7">
    <location>
        <position position="19"/>
    </location>
    <ligand>
        <name>Ca(2+)</name>
        <dbReference type="ChEBI" id="CHEBI:29108"/>
    </ligand>
</feature>
<keyword evidence="7" id="KW-0106">Calcium</keyword>
<keyword evidence="3 8" id="KW-0812">Transmembrane</keyword>
<accession>A0A4Z0A6G3</accession>
<keyword evidence="10" id="KW-1185">Reference proteome</keyword>
<dbReference type="STRING" id="135208.A0A4Z0A6G3"/>
<comment type="caution">
    <text evidence="9">The sequence shown here is derived from an EMBL/GenBank/DDBJ whole genome shotgun (WGS) entry which is preliminary data.</text>
</comment>
<dbReference type="Proteomes" id="UP000298061">
    <property type="component" value="Unassembled WGS sequence"/>
</dbReference>
<keyword evidence="7" id="KW-0479">Metal-binding</keyword>
<keyword evidence="6 8" id="KW-0472">Membrane</keyword>
<keyword evidence="5 8" id="KW-1133">Transmembrane helix</keyword>